<dbReference type="RefSeq" id="WP_319832135.1">
    <property type="nucleotide sequence ID" value="NZ_CP138858.1"/>
</dbReference>
<keyword evidence="2" id="KW-1185">Reference proteome</keyword>
<sequence length="298" mass="33663">MAQIETLPPALAETLSRFPSPGERNNWFFEVAVRARQVASEKRVREVLHQVVAHQGWSDRDFSKEIDRAVRRAYDSDSPARKTGARLAKAAGALSVQKYPPWPKLDESLRATILITPPIFDPGETLDWTTADIVDALYQSDDLLCLAKDNTSAVTAPRNRWRGRESQYQFLVANPMRFLMGRTQEGKPSSRCHGNATRSRIFQVVEFDQGTREEQAAILSALNSEQTPLVLVVWSGSKSLHGWFDVRKLSEAEKCEFFAQACRYGADRTLWDQSKLVRMPGGTRQSNGQQQSILYFCP</sequence>
<proteinExistence type="predicted"/>
<evidence type="ECO:0000313" key="2">
    <source>
        <dbReference type="Proteomes" id="UP001324993"/>
    </source>
</evidence>
<gene>
    <name evidence="1" type="ORF">SH580_17610</name>
</gene>
<reference evidence="1 2" key="1">
    <citation type="submission" date="2023-11" db="EMBL/GenBank/DDBJ databases">
        <title>Coraliomargarita sp. nov., isolated from marine algae.</title>
        <authorList>
            <person name="Lee J.K."/>
            <person name="Baek J.H."/>
            <person name="Kim J.M."/>
            <person name="Choi D.G."/>
            <person name="Jeon C.O."/>
        </authorList>
    </citation>
    <scope>NUCLEOTIDE SEQUENCE [LARGE SCALE GENOMIC DNA]</scope>
    <source>
        <strain evidence="1 2">J2-16</strain>
    </source>
</reference>
<dbReference type="Proteomes" id="UP001324993">
    <property type="component" value="Chromosome"/>
</dbReference>
<evidence type="ECO:0000313" key="1">
    <source>
        <dbReference type="EMBL" id="WPJ95242.1"/>
    </source>
</evidence>
<protein>
    <submittedName>
        <fullName evidence="1">Uncharacterized protein</fullName>
    </submittedName>
</protein>
<accession>A0ABZ0RJZ8</accession>
<dbReference type="EMBL" id="CP138858">
    <property type="protein sequence ID" value="WPJ95242.1"/>
    <property type="molecule type" value="Genomic_DNA"/>
</dbReference>
<name>A0ABZ0RJZ8_9BACT</name>
<organism evidence="1 2">
    <name type="scientific">Coraliomargarita algicola</name>
    <dbReference type="NCBI Taxonomy" id="3092156"/>
    <lineage>
        <taxon>Bacteria</taxon>
        <taxon>Pseudomonadati</taxon>
        <taxon>Verrucomicrobiota</taxon>
        <taxon>Opitutia</taxon>
        <taxon>Puniceicoccales</taxon>
        <taxon>Coraliomargaritaceae</taxon>
        <taxon>Coraliomargarita</taxon>
    </lineage>
</organism>